<keyword evidence="1" id="KW-0802">TPR repeat</keyword>
<evidence type="ECO:0008006" key="4">
    <source>
        <dbReference type="Google" id="ProtNLM"/>
    </source>
</evidence>
<dbReference type="PATRIC" id="fig|796944.3.peg.1497"/>
<dbReference type="AlphaFoldDB" id="G9WV41"/>
<dbReference type="PROSITE" id="PS50005">
    <property type="entry name" value="TPR"/>
    <property type="match status" value="1"/>
</dbReference>
<dbReference type="InterPro" id="IPR011990">
    <property type="entry name" value="TPR-like_helical_dom_sf"/>
</dbReference>
<evidence type="ECO:0000256" key="1">
    <source>
        <dbReference type="PROSITE-ProRule" id="PRU00339"/>
    </source>
</evidence>
<keyword evidence="3" id="KW-1185">Reference proteome</keyword>
<organism evidence="2 3">
    <name type="scientific">Oribacterium asaccharolyticum ACB7</name>
    <dbReference type="NCBI Taxonomy" id="796944"/>
    <lineage>
        <taxon>Bacteria</taxon>
        <taxon>Bacillati</taxon>
        <taxon>Bacillota</taxon>
        <taxon>Clostridia</taxon>
        <taxon>Lachnospirales</taxon>
        <taxon>Lachnospiraceae</taxon>
        <taxon>Oribacterium</taxon>
    </lineage>
</organism>
<dbReference type="Gene3D" id="1.25.40.10">
    <property type="entry name" value="Tetratricopeptide repeat domain"/>
    <property type="match status" value="1"/>
</dbReference>
<name>G9WV41_9FIRM</name>
<evidence type="ECO:0000313" key="2">
    <source>
        <dbReference type="EMBL" id="EHL11442.1"/>
    </source>
</evidence>
<accession>G9WV41</accession>
<dbReference type="Pfam" id="PF13174">
    <property type="entry name" value="TPR_6"/>
    <property type="match status" value="2"/>
</dbReference>
<feature type="repeat" description="TPR" evidence="1">
    <location>
        <begin position="111"/>
        <end position="144"/>
    </location>
</feature>
<sequence length="261" mass="31145">MALILCGREAEIPYYYERLDLSVYSLEELGYALGHYLILVPDHFVNPELCRWLSEALGEKELGEKLLQLLEMGEKEERLIFRLIRESSYYTEKEVEELSQEWRRIHALSEAERREKMGDSFFSLGKYKKAVDAYQDALHFEENGRRIRKIGECYIQTKEFQRAAESYRRLYEKNHDKMAARRLYFLSKMCFPKDKYQSAFQDLEEGLTEVWEKEWQEGLSLARTAPEMHKIEEAYREGKEAFLSFAKEKIASWKEEIRGRV</sequence>
<proteinExistence type="predicted"/>
<dbReference type="RefSeq" id="WP_009536624.1">
    <property type="nucleotide sequence ID" value="NZ_JH414504.1"/>
</dbReference>
<dbReference type="EMBL" id="AFZD01000017">
    <property type="protein sequence ID" value="EHL11442.1"/>
    <property type="molecule type" value="Genomic_DNA"/>
</dbReference>
<comment type="caution">
    <text evidence="2">The sequence shown here is derived from an EMBL/GenBank/DDBJ whole genome shotgun (WGS) entry which is preliminary data.</text>
</comment>
<evidence type="ECO:0000313" key="3">
    <source>
        <dbReference type="Proteomes" id="UP000003527"/>
    </source>
</evidence>
<gene>
    <name evidence="2" type="ORF">HMPREF9624_00775</name>
</gene>
<reference evidence="2 3" key="1">
    <citation type="submission" date="2011-08" db="EMBL/GenBank/DDBJ databases">
        <title>The Genome Sequence of Oribacterium sp. ACB7.</title>
        <authorList>
            <consortium name="The Broad Institute Genome Sequencing Platform"/>
            <person name="Earl A."/>
            <person name="Ward D."/>
            <person name="Feldgarden M."/>
            <person name="Gevers D."/>
            <person name="Sizova M."/>
            <person name="Hazen A."/>
            <person name="Epstein S."/>
            <person name="Young S.K."/>
            <person name="Zeng Q."/>
            <person name="Gargeya S."/>
            <person name="Fitzgerald M."/>
            <person name="Haas B."/>
            <person name="Abouelleil A."/>
            <person name="Alvarado L."/>
            <person name="Arachchi H.M."/>
            <person name="Berlin A."/>
            <person name="Brown A."/>
            <person name="Chapman S.B."/>
            <person name="Chen Z."/>
            <person name="Dunbar C."/>
            <person name="Freedman E."/>
            <person name="Gearin G."/>
            <person name="Gellesch M."/>
            <person name="Goldberg J."/>
            <person name="Griggs A."/>
            <person name="Gujja S."/>
            <person name="Heiman D."/>
            <person name="Howarth C."/>
            <person name="Larson L."/>
            <person name="Lui A."/>
            <person name="MacDonald P.J.P."/>
            <person name="Montmayeur A."/>
            <person name="Murphy C."/>
            <person name="Neiman D."/>
            <person name="Pearson M."/>
            <person name="Priest M."/>
            <person name="Roberts A."/>
            <person name="Saif S."/>
            <person name="Shea T."/>
            <person name="Shenoy N."/>
            <person name="Sisk P."/>
            <person name="Stolte C."/>
            <person name="Sykes S."/>
            <person name="Wortman J."/>
            <person name="Nusbaum C."/>
            <person name="Birren B."/>
        </authorList>
    </citation>
    <scope>NUCLEOTIDE SEQUENCE [LARGE SCALE GENOMIC DNA]</scope>
    <source>
        <strain evidence="2 3">ACB7</strain>
    </source>
</reference>
<dbReference type="InterPro" id="IPR019734">
    <property type="entry name" value="TPR_rpt"/>
</dbReference>
<dbReference type="Proteomes" id="UP000003527">
    <property type="component" value="Unassembled WGS sequence"/>
</dbReference>
<protein>
    <recommendedName>
        <fullName evidence="4">Tetratricopeptide repeat protein</fullName>
    </recommendedName>
</protein>
<dbReference type="SUPFAM" id="SSF48452">
    <property type="entry name" value="TPR-like"/>
    <property type="match status" value="1"/>
</dbReference>
<dbReference type="HOGENOM" id="CLU_085956_1_0_9"/>